<dbReference type="AlphaFoldDB" id="A0A1G2P7T1"/>
<reference evidence="1 2" key="1">
    <citation type="journal article" date="2016" name="Nat. Commun.">
        <title>Thousands of microbial genomes shed light on interconnected biogeochemical processes in an aquifer system.</title>
        <authorList>
            <person name="Anantharaman K."/>
            <person name="Brown C.T."/>
            <person name="Hug L.A."/>
            <person name="Sharon I."/>
            <person name="Castelle C.J."/>
            <person name="Probst A.J."/>
            <person name="Thomas B.C."/>
            <person name="Singh A."/>
            <person name="Wilkins M.J."/>
            <person name="Karaoz U."/>
            <person name="Brodie E.L."/>
            <person name="Williams K.H."/>
            <person name="Hubbard S.S."/>
            <person name="Banfield J.F."/>
        </authorList>
    </citation>
    <scope>NUCLEOTIDE SEQUENCE [LARGE SCALE GENOMIC DNA]</scope>
</reference>
<organism evidence="1 2">
    <name type="scientific">Candidatus Taylorbacteria bacterium RIFCSPLOWO2_12_FULL_47_20</name>
    <dbReference type="NCBI Taxonomy" id="1802335"/>
    <lineage>
        <taxon>Bacteria</taxon>
        <taxon>Candidatus Tayloriibacteriota</taxon>
    </lineage>
</organism>
<dbReference type="EMBL" id="MHSN01000027">
    <property type="protein sequence ID" value="OHA44414.1"/>
    <property type="molecule type" value="Genomic_DNA"/>
</dbReference>
<comment type="caution">
    <text evidence="1">The sequence shown here is derived from an EMBL/GenBank/DDBJ whole genome shotgun (WGS) entry which is preliminary data.</text>
</comment>
<evidence type="ECO:0000313" key="2">
    <source>
        <dbReference type="Proteomes" id="UP000176881"/>
    </source>
</evidence>
<dbReference type="Proteomes" id="UP000176881">
    <property type="component" value="Unassembled WGS sequence"/>
</dbReference>
<evidence type="ECO:0000313" key="1">
    <source>
        <dbReference type="EMBL" id="OHA44414.1"/>
    </source>
</evidence>
<protein>
    <submittedName>
        <fullName evidence="1">Uncharacterized protein</fullName>
    </submittedName>
</protein>
<accession>A0A1G2P7T1</accession>
<sequence>MDEERGGAEKIKKLTPEQLDVFIHSKGIYNGLQVFAVLRRYGDKAEFQKHFEDWIENFSAEFHIAAVVAFSSNPKLLNDFGRNTPIVADSVEKMLAAVKNLEQELSESSGDLDPSELKSSLEHLLCSEPDLLIAYLRSLDQRPADHEKVLADIASRFGKHLSNQKPERN</sequence>
<gene>
    <name evidence="1" type="ORF">A3G59_01790</name>
</gene>
<proteinExistence type="predicted"/>
<dbReference type="STRING" id="1802335.A3G59_01790"/>
<name>A0A1G2P7T1_9BACT</name>